<comment type="subcellular location">
    <subcellularLocation>
        <location evidence="1">Cell membrane</location>
        <topology evidence="1">Single-pass type I membrane protein</topology>
    </subcellularLocation>
</comment>
<dbReference type="PANTHER" id="PTHR24028">
    <property type="entry name" value="CADHERIN-87A"/>
    <property type="match status" value="1"/>
</dbReference>
<feature type="domain" description="Cadherin" evidence="12">
    <location>
        <begin position="45"/>
        <end position="159"/>
    </location>
</feature>
<dbReference type="SUPFAM" id="SSF49313">
    <property type="entry name" value="Cadherin-like"/>
    <property type="match status" value="1"/>
</dbReference>
<dbReference type="PROSITE" id="PS50268">
    <property type="entry name" value="CADHERIN_2"/>
    <property type="match status" value="1"/>
</dbReference>
<dbReference type="Gene3D" id="2.60.40.60">
    <property type="entry name" value="Cadherins"/>
    <property type="match status" value="2"/>
</dbReference>
<evidence type="ECO:0000256" key="4">
    <source>
        <dbReference type="ARBA" id="ARBA00022729"/>
    </source>
</evidence>
<dbReference type="FunFam" id="2.60.40.60:FF:000004">
    <property type="entry name" value="Protocadherin 1 gamma 2"/>
    <property type="match status" value="1"/>
</dbReference>
<dbReference type="InterPro" id="IPR050174">
    <property type="entry name" value="Protocadherin/Cadherin-CA"/>
</dbReference>
<organism evidence="13 14">
    <name type="scientific">Alligator mississippiensis</name>
    <name type="common">American alligator</name>
    <dbReference type="NCBI Taxonomy" id="8496"/>
    <lineage>
        <taxon>Eukaryota</taxon>
        <taxon>Metazoa</taxon>
        <taxon>Chordata</taxon>
        <taxon>Craniata</taxon>
        <taxon>Vertebrata</taxon>
        <taxon>Euteleostomi</taxon>
        <taxon>Archelosauria</taxon>
        <taxon>Archosauria</taxon>
        <taxon>Crocodylia</taxon>
        <taxon>Alligatoridae</taxon>
        <taxon>Alligatorinae</taxon>
        <taxon>Alligator</taxon>
    </lineage>
</organism>
<keyword evidence="9" id="KW-0472">Membrane</keyword>
<keyword evidence="4" id="KW-0732">Signal</keyword>
<evidence type="ECO:0000313" key="14">
    <source>
        <dbReference type="Proteomes" id="UP000050525"/>
    </source>
</evidence>
<dbReference type="PRINTS" id="PR00205">
    <property type="entry name" value="CADHERIN"/>
</dbReference>
<dbReference type="PANTHER" id="PTHR24028:SF118">
    <property type="entry name" value="PROTOCADHERIN BETA-1"/>
    <property type="match status" value="1"/>
</dbReference>
<evidence type="ECO:0000256" key="6">
    <source>
        <dbReference type="ARBA" id="ARBA00022837"/>
    </source>
</evidence>
<dbReference type="STRING" id="8496.A0A151NQX4"/>
<evidence type="ECO:0000256" key="11">
    <source>
        <dbReference type="PROSITE-ProRule" id="PRU00043"/>
    </source>
</evidence>
<accession>A0A151NQX4</accession>
<dbReference type="InterPro" id="IPR002126">
    <property type="entry name" value="Cadherin-like_dom"/>
</dbReference>
<dbReference type="GO" id="GO:0005509">
    <property type="term" value="F:calcium ion binding"/>
    <property type="evidence" value="ECO:0007669"/>
    <property type="project" value="UniProtKB-UniRule"/>
</dbReference>
<dbReference type="InterPro" id="IPR015919">
    <property type="entry name" value="Cadherin-like_sf"/>
</dbReference>
<sequence>MREFRCIVRAEDGGSPSLSTNRTLDFFLSDENDNAPLVLHPLQNSASPANELVPRSAEPGYTGTKVVAVDSTAGQIAWLSYRLLKATAPDLFTVGPQTGEIRTTRPETERDSLKQKLVILGKDNGRSPRFTAAMIQVLLVDVISDAYLQVEETSQSQTFGG</sequence>
<keyword evidence="5" id="KW-0677">Repeat</keyword>
<dbReference type="GO" id="GO:0005886">
    <property type="term" value="C:plasma membrane"/>
    <property type="evidence" value="ECO:0007669"/>
    <property type="project" value="UniProtKB-SubCell"/>
</dbReference>
<dbReference type="Proteomes" id="UP000050525">
    <property type="component" value="Unassembled WGS sequence"/>
</dbReference>
<keyword evidence="10" id="KW-0325">Glycoprotein</keyword>
<evidence type="ECO:0000256" key="9">
    <source>
        <dbReference type="ARBA" id="ARBA00023136"/>
    </source>
</evidence>
<comment type="caution">
    <text evidence="13">The sequence shown here is derived from an EMBL/GenBank/DDBJ whole genome shotgun (WGS) entry which is preliminary data.</text>
</comment>
<reference evidence="13 14" key="1">
    <citation type="journal article" date="2012" name="Genome Biol.">
        <title>Sequencing three crocodilian genomes to illuminate the evolution of archosaurs and amniotes.</title>
        <authorList>
            <person name="St John J.A."/>
            <person name="Braun E.L."/>
            <person name="Isberg S.R."/>
            <person name="Miles L.G."/>
            <person name="Chong A.Y."/>
            <person name="Gongora J."/>
            <person name="Dalzell P."/>
            <person name="Moran C."/>
            <person name="Bed'hom B."/>
            <person name="Abzhanov A."/>
            <person name="Burgess S.C."/>
            <person name="Cooksey A.M."/>
            <person name="Castoe T.A."/>
            <person name="Crawford N.G."/>
            <person name="Densmore L.D."/>
            <person name="Drew J.C."/>
            <person name="Edwards S.V."/>
            <person name="Faircloth B.C."/>
            <person name="Fujita M.K."/>
            <person name="Greenwold M.J."/>
            <person name="Hoffmann F.G."/>
            <person name="Howard J.M."/>
            <person name="Iguchi T."/>
            <person name="Janes D.E."/>
            <person name="Khan S.Y."/>
            <person name="Kohno S."/>
            <person name="de Koning A.J."/>
            <person name="Lance S.L."/>
            <person name="McCarthy F.M."/>
            <person name="McCormack J.E."/>
            <person name="Merchant M.E."/>
            <person name="Peterson D.G."/>
            <person name="Pollock D.D."/>
            <person name="Pourmand N."/>
            <person name="Raney B.J."/>
            <person name="Roessler K.A."/>
            <person name="Sanford J.R."/>
            <person name="Sawyer R.H."/>
            <person name="Schmidt C.J."/>
            <person name="Triplett E.W."/>
            <person name="Tuberville T.D."/>
            <person name="Venegas-Anaya M."/>
            <person name="Howard J.T."/>
            <person name="Jarvis E.D."/>
            <person name="Guillette L.J.Jr."/>
            <person name="Glenn T.C."/>
            <person name="Green R.E."/>
            <person name="Ray D.A."/>
        </authorList>
    </citation>
    <scope>NUCLEOTIDE SEQUENCE [LARGE SCALE GENOMIC DNA]</scope>
    <source>
        <strain evidence="13">KSC_2009_1</strain>
    </source>
</reference>
<dbReference type="SMART" id="SM00112">
    <property type="entry name" value="CA"/>
    <property type="match status" value="1"/>
</dbReference>
<evidence type="ECO:0000256" key="1">
    <source>
        <dbReference type="ARBA" id="ARBA00004251"/>
    </source>
</evidence>
<evidence type="ECO:0000256" key="2">
    <source>
        <dbReference type="ARBA" id="ARBA00022475"/>
    </source>
</evidence>
<keyword evidence="8" id="KW-1133">Transmembrane helix</keyword>
<evidence type="ECO:0000256" key="5">
    <source>
        <dbReference type="ARBA" id="ARBA00022737"/>
    </source>
</evidence>
<keyword evidence="7" id="KW-0130">Cell adhesion</keyword>
<evidence type="ECO:0000259" key="12">
    <source>
        <dbReference type="PROSITE" id="PS50268"/>
    </source>
</evidence>
<evidence type="ECO:0000313" key="13">
    <source>
        <dbReference type="EMBL" id="KYO39143.1"/>
    </source>
</evidence>
<evidence type="ECO:0000256" key="8">
    <source>
        <dbReference type="ARBA" id="ARBA00022989"/>
    </source>
</evidence>
<name>A0A151NQX4_ALLMI</name>
<dbReference type="eggNOG" id="KOG3594">
    <property type="taxonomic scope" value="Eukaryota"/>
</dbReference>
<keyword evidence="6 11" id="KW-0106">Calcium</keyword>
<protein>
    <recommendedName>
        <fullName evidence="12">Cadherin domain-containing protein</fullName>
    </recommendedName>
</protein>
<keyword evidence="2" id="KW-1003">Cell membrane</keyword>
<evidence type="ECO:0000256" key="7">
    <source>
        <dbReference type="ARBA" id="ARBA00022889"/>
    </source>
</evidence>
<dbReference type="EMBL" id="AKHW03002337">
    <property type="protein sequence ID" value="KYO39143.1"/>
    <property type="molecule type" value="Genomic_DNA"/>
</dbReference>
<evidence type="ECO:0000256" key="3">
    <source>
        <dbReference type="ARBA" id="ARBA00022692"/>
    </source>
</evidence>
<dbReference type="AlphaFoldDB" id="A0A151NQX4"/>
<gene>
    <name evidence="13" type="ORF">Y1Q_0004794</name>
</gene>
<dbReference type="CDD" id="cd11304">
    <property type="entry name" value="Cadherin_repeat"/>
    <property type="match status" value="2"/>
</dbReference>
<evidence type="ECO:0000256" key="10">
    <source>
        <dbReference type="ARBA" id="ARBA00023180"/>
    </source>
</evidence>
<keyword evidence="14" id="KW-1185">Reference proteome</keyword>
<proteinExistence type="predicted"/>
<dbReference type="GO" id="GO:0007156">
    <property type="term" value="P:homophilic cell adhesion via plasma membrane adhesion molecules"/>
    <property type="evidence" value="ECO:0007669"/>
    <property type="project" value="InterPro"/>
</dbReference>
<keyword evidence="3" id="KW-0812">Transmembrane</keyword>